<gene>
    <name evidence="2" type="ORF">HCG48_19485</name>
</gene>
<dbReference type="InterPro" id="IPR029063">
    <property type="entry name" value="SAM-dependent_MTases_sf"/>
</dbReference>
<keyword evidence="2" id="KW-0808">Transferase</keyword>
<keyword evidence="3" id="KW-1185">Reference proteome</keyword>
<protein>
    <submittedName>
        <fullName evidence="2">Methyltransferase domain-containing protein</fullName>
    </submittedName>
</protein>
<name>A0A6H1U4F0_9CYAN</name>
<dbReference type="GO" id="GO:0032259">
    <property type="term" value="P:methylation"/>
    <property type="evidence" value="ECO:0007669"/>
    <property type="project" value="UniProtKB-KW"/>
</dbReference>
<sequence>MIQQFKQKQNNILPTVPCSHSGLLPHLPPPPSGKTGWPTLPTSFRDRYRCQWRKFEIEAKIACGKIQRQFMRPPFPKLANEEINLHLGCGSVNHPKFINIDGLPAPHIHYIRPIDNLAPFKDNSVNLVYACHCLEHFSHLKVSEVLAEWLRVLKKDGILRLSVPDFDLLLDIYKENGNDINTILLPLMGGQNYKFNFNMILFNFSSLESLLKKTGFRQVEKWQPGACELTTLDDWSNRKILINGKYYPVSLNIQAIK</sequence>
<dbReference type="EMBL" id="CP051167">
    <property type="protein sequence ID" value="QIZ72499.1"/>
    <property type="molecule type" value="Genomic_DNA"/>
</dbReference>
<accession>A0A6H1U4F0</accession>
<evidence type="ECO:0000259" key="1">
    <source>
        <dbReference type="Pfam" id="PF08241"/>
    </source>
</evidence>
<dbReference type="RefSeq" id="WP_168570647.1">
    <property type="nucleotide sequence ID" value="NZ_CP051167.1"/>
</dbReference>
<keyword evidence="2" id="KW-0489">Methyltransferase</keyword>
<feature type="domain" description="Methyltransferase type 11" evidence="1">
    <location>
        <begin position="114"/>
        <end position="159"/>
    </location>
</feature>
<proteinExistence type="predicted"/>
<dbReference type="InterPro" id="IPR013216">
    <property type="entry name" value="Methyltransf_11"/>
</dbReference>
<dbReference type="GO" id="GO:0008757">
    <property type="term" value="F:S-adenosylmethionine-dependent methyltransferase activity"/>
    <property type="evidence" value="ECO:0007669"/>
    <property type="project" value="InterPro"/>
</dbReference>
<organism evidence="2 3">
    <name type="scientific">Oxynema aestuarii AP17</name>
    <dbReference type="NCBI Taxonomy" id="2064643"/>
    <lineage>
        <taxon>Bacteria</taxon>
        <taxon>Bacillati</taxon>
        <taxon>Cyanobacteriota</taxon>
        <taxon>Cyanophyceae</taxon>
        <taxon>Oscillatoriophycideae</taxon>
        <taxon>Oscillatoriales</taxon>
        <taxon>Oscillatoriaceae</taxon>
        <taxon>Oxynema</taxon>
        <taxon>Oxynema aestuarii</taxon>
    </lineage>
</organism>
<dbReference type="Gene3D" id="3.40.50.150">
    <property type="entry name" value="Vaccinia Virus protein VP39"/>
    <property type="match status" value="1"/>
</dbReference>
<dbReference type="SUPFAM" id="SSF53335">
    <property type="entry name" value="S-adenosyl-L-methionine-dependent methyltransferases"/>
    <property type="match status" value="1"/>
</dbReference>
<evidence type="ECO:0000313" key="2">
    <source>
        <dbReference type="EMBL" id="QIZ72499.1"/>
    </source>
</evidence>
<evidence type="ECO:0000313" key="3">
    <source>
        <dbReference type="Proteomes" id="UP000500857"/>
    </source>
</evidence>
<reference evidence="2 3" key="1">
    <citation type="submission" date="2020-04" db="EMBL/GenBank/DDBJ databases">
        <authorList>
            <person name="Basu S."/>
            <person name="Maruthanayagam V."/>
            <person name="Chakraborty S."/>
            <person name="Pramanik A."/>
            <person name="Mukherjee J."/>
            <person name="Brink B."/>
        </authorList>
    </citation>
    <scope>NUCLEOTIDE SEQUENCE [LARGE SCALE GENOMIC DNA]</scope>
    <source>
        <strain evidence="2 3">AP17</strain>
    </source>
</reference>
<dbReference type="Proteomes" id="UP000500857">
    <property type="component" value="Chromosome"/>
</dbReference>
<dbReference type="Pfam" id="PF08241">
    <property type="entry name" value="Methyltransf_11"/>
    <property type="match status" value="1"/>
</dbReference>
<dbReference type="KEGG" id="oxy:HCG48_19485"/>
<dbReference type="AlphaFoldDB" id="A0A6H1U4F0"/>